<comment type="similarity">
    <text evidence="7">Belongs to the TRAFAC class YlqF/YawG GTPase family. NOG2 subfamily.</text>
</comment>
<keyword evidence="2 7" id="KW-0547">Nucleotide-binding</keyword>
<evidence type="ECO:0000256" key="3">
    <source>
        <dbReference type="ARBA" id="ARBA00023134"/>
    </source>
</evidence>
<reference evidence="11" key="1">
    <citation type="journal article" date="2014" name="Science">
        <title>Nonhuman genetics. Genomic basis for the convergent evolution of electric organs.</title>
        <authorList>
            <person name="Gallant J.R."/>
            <person name="Traeger L.L."/>
            <person name="Volkening J.D."/>
            <person name="Moffett H."/>
            <person name="Chen P.H."/>
            <person name="Novina C.D."/>
            <person name="Phillips G.N.Jr."/>
            <person name="Anand R."/>
            <person name="Wells G.B."/>
            <person name="Pinch M."/>
            <person name="Guth R."/>
            <person name="Unguez G.A."/>
            <person name="Albert J.S."/>
            <person name="Zakon H.H."/>
            <person name="Samanta M.P."/>
            <person name="Sussman M.R."/>
        </authorList>
    </citation>
    <scope>NUCLEOTIDE SEQUENCE [LARGE SCALE GENOMIC DNA]</scope>
</reference>
<keyword evidence="4 7" id="KW-0539">Nucleus</keyword>
<dbReference type="InterPro" id="IPR012971">
    <property type="entry name" value="NOG2_N_dom"/>
</dbReference>
<dbReference type="CDD" id="cd01858">
    <property type="entry name" value="NGP_1"/>
    <property type="match status" value="1"/>
</dbReference>
<dbReference type="Gene3D" id="3.40.50.300">
    <property type="entry name" value="P-loop containing nucleotide triphosphate hydrolases"/>
    <property type="match status" value="1"/>
</dbReference>
<evidence type="ECO:0000256" key="4">
    <source>
        <dbReference type="ARBA" id="ARBA00023242"/>
    </source>
</evidence>
<evidence type="ECO:0000313" key="10">
    <source>
        <dbReference type="Ensembl" id="ENSEEEP00000014857.2"/>
    </source>
</evidence>
<evidence type="ECO:0000256" key="8">
    <source>
        <dbReference type="SAM" id="MobiDB-lite"/>
    </source>
</evidence>
<dbReference type="InterPro" id="IPR050755">
    <property type="entry name" value="TRAFAC_YlqF/YawG_RiboMat"/>
</dbReference>
<reference evidence="10" key="4">
    <citation type="submission" date="2025-08" db="UniProtKB">
        <authorList>
            <consortium name="Ensembl"/>
        </authorList>
    </citation>
    <scope>IDENTIFICATION</scope>
</reference>
<evidence type="ECO:0000256" key="7">
    <source>
        <dbReference type="RuleBase" id="RU364023"/>
    </source>
</evidence>
<evidence type="ECO:0000256" key="6">
    <source>
        <dbReference type="ARBA" id="ARBA00065814"/>
    </source>
</evidence>
<reference evidence="10" key="5">
    <citation type="submission" date="2025-09" db="UniProtKB">
        <authorList>
            <consortium name="Ensembl"/>
        </authorList>
    </citation>
    <scope>IDENTIFICATION</scope>
</reference>
<dbReference type="InterPro" id="IPR023179">
    <property type="entry name" value="GTP-bd_ortho_bundle_sf"/>
</dbReference>
<dbReference type="PROSITE" id="PS51721">
    <property type="entry name" value="G_CP"/>
    <property type="match status" value="1"/>
</dbReference>
<feature type="region of interest" description="Disordered" evidence="8">
    <location>
        <begin position="629"/>
        <end position="652"/>
    </location>
</feature>
<dbReference type="PANTHER" id="PTHR11089:SF9">
    <property type="entry name" value="NUCLEOLAR GTP-BINDING PROTEIN 2"/>
    <property type="match status" value="1"/>
</dbReference>
<dbReference type="GO" id="GO:0005730">
    <property type="term" value="C:nucleolus"/>
    <property type="evidence" value="ECO:0007669"/>
    <property type="project" value="UniProtKB-SubCell"/>
</dbReference>
<dbReference type="InterPro" id="IPR027417">
    <property type="entry name" value="P-loop_NTPase"/>
</dbReference>
<evidence type="ECO:0000259" key="9">
    <source>
        <dbReference type="PROSITE" id="PS51721"/>
    </source>
</evidence>
<evidence type="ECO:0000313" key="11">
    <source>
        <dbReference type="Proteomes" id="UP000314983"/>
    </source>
</evidence>
<dbReference type="FunFam" id="3.40.50.300:FF:000559">
    <property type="entry name" value="Nuclear/nucleolar GTPase 2"/>
    <property type="match status" value="1"/>
</dbReference>
<dbReference type="PRINTS" id="PR00326">
    <property type="entry name" value="GTP1OBG"/>
</dbReference>
<evidence type="ECO:0000256" key="1">
    <source>
        <dbReference type="ARBA" id="ARBA00004604"/>
    </source>
</evidence>
<dbReference type="Proteomes" id="UP000314983">
    <property type="component" value="Chromosome 10"/>
</dbReference>
<keyword evidence="3 7" id="KW-0342">GTP-binding</keyword>
<feature type="compositionally biased region" description="Acidic residues" evidence="8">
    <location>
        <begin position="506"/>
        <end position="535"/>
    </location>
</feature>
<dbReference type="InterPro" id="IPR006073">
    <property type="entry name" value="GTP-bd"/>
</dbReference>
<reference evidence="11" key="2">
    <citation type="journal article" date="2017" name="Sci. Adv.">
        <title>A tail of two voltages: Proteomic comparison of the three electric organs of the electric eel.</title>
        <authorList>
            <person name="Traeger L.L."/>
            <person name="Sabat G."/>
            <person name="Barrett-Wilt G.A."/>
            <person name="Wells G.B."/>
            <person name="Sussman M.R."/>
        </authorList>
    </citation>
    <scope>NUCLEOTIDE SEQUENCE [LARGE SCALE GENOMIC DNA]</scope>
</reference>
<sequence length="652" mass="74655">TVGYYFHVSTCNQGAGGNNMRDRATIKRLNMYRQKQRCNSRGKVIKPLQYQSTVAPGTVARVEPNIKWFANTRVIKQSSLQKFQEEMGAVKTDPYRVVMRQSKLPMSLLHDRIQTHNSKVHILDTEAFETTFGPKAQRKRPNLSVGELKELAEQAEDSAQNYNAENDRDLVTEDSGVREETREEIFKKGQSKRIWGELYKVIDSSDVIIQVLDARDPLGTRAQNIETYLKKEKPWKHLIFVLNKCDLVPTWVTKRWVAVLSQEYPALAFHASLTNSFGKGSLIQLLRQFGKLHTDKKQISVGFIGYPNVGKSSVINTLRAKKVCRVAPLAGETKVWQYITLMRRIFLIDCPGVVYPSEDSETDIVLKGVVQVEKIRNPEDHIGAVLERAKAEYIQKTYHVPSWNSAEDFLEKLAFRTGKLLKGGEPDLSTVSKMVLNDWQRGRIPFFVKPPGFQTDEESIHAAESTDQDSTLLQKQKQEPVQRILYAVRQNFGKINVAPTFSEEDLVPVEMPDLDFPESIEDEERGSEEEEEEEESGKQEGESRNELSADGQSDKEAKSAHEVNKELDEKITKLKHFLDRAKSKRFSAIRSVCPSIFHFSFLFFFPPQKRRRERAQKVKKIGMRYYDTHNVKNKNKNKKTATEGHKGKKAKC</sequence>
<evidence type="ECO:0000256" key="5">
    <source>
        <dbReference type="ARBA" id="ARBA00054763"/>
    </source>
</evidence>
<dbReference type="SUPFAM" id="SSF52540">
    <property type="entry name" value="P-loop containing nucleoside triphosphate hydrolases"/>
    <property type="match status" value="1"/>
</dbReference>
<dbReference type="AlphaFoldDB" id="A0A4W4ESJ8"/>
<dbReference type="InterPro" id="IPR024929">
    <property type="entry name" value="GNL2_CP_dom"/>
</dbReference>
<evidence type="ECO:0000256" key="2">
    <source>
        <dbReference type="ARBA" id="ARBA00022741"/>
    </source>
</evidence>
<keyword evidence="11" id="KW-1185">Reference proteome</keyword>
<proteinExistence type="inferred from homology"/>
<comment type="function">
    <text evidence="5">GTPase that associates with pre-60S ribosomal subunits in the nucleolus and is required for their nuclear export and maturation. May promote cell proliferation possibly by increasing p53/TP53 protein levels, and consequently those of its downstream product CDKN1A/p21, and decreasing RPL23A protein levels.</text>
</comment>
<reference evidence="10" key="3">
    <citation type="submission" date="2020-05" db="EMBL/GenBank/DDBJ databases">
        <title>Electrophorus electricus (electric eel) genome, fEleEle1, primary haplotype.</title>
        <authorList>
            <person name="Myers G."/>
            <person name="Meyer A."/>
            <person name="Fedrigo O."/>
            <person name="Formenti G."/>
            <person name="Rhie A."/>
            <person name="Tracey A."/>
            <person name="Sims Y."/>
            <person name="Jarvis E.D."/>
        </authorList>
    </citation>
    <scope>NUCLEOTIDE SEQUENCE [LARGE SCALE GENOMIC DNA]</scope>
</reference>
<dbReference type="GeneTree" id="ENSGT00810000125524"/>
<name>A0A4W4ESJ8_ELEEL</name>
<dbReference type="Pfam" id="PF01926">
    <property type="entry name" value="MMR_HSR1"/>
    <property type="match status" value="1"/>
</dbReference>
<dbReference type="Pfam" id="PF08153">
    <property type="entry name" value="NGP1NT"/>
    <property type="match status" value="1"/>
</dbReference>
<gene>
    <name evidence="10" type="primary">GNL2</name>
</gene>
<dbReference type="Gene3D" id="1.10.1580.10">
    <property type="match status" value="1"/>
</dbReference>
<dbReference type="InterPro" id="IPR030378">
    <property type="entry name" value="G_CP_dom"/>
</dbReference>
<feature type="region of interest" description="Disordered" evidence="8">
    <location>
        <begin position="506"/>
        <end position="564"/>
    </location>
</feature>
<organism evidence="10 11">
    <name type="scientific">Electrophorus electricus</name>
    <name type="common">Electric eel</name>
    <name type="synonym">Gymnotus electricus</name>
    <dbReference type="NCBI Taxonomy" id="8005"/>
    <lineage>
        <taxon>Eukaryota</taxon>
        <taxon>Metazoa</taxon>
        <taxon>Chordata</taxon>
        <taxon>Craniata</taxon>
        <taxon>Vertebrata</taxon>
        <taxon>Euteleostomi</taxon>
        <taxon>Actinopterygii</taxon>
        <taxon>Neopterygii</taxon>
        <taxon>Teleostei</taxon>
        <taxon>Ostariophysi</taxon>
        <taxon>Gymnotiformes</taxon>
        <taxon>Gymnotoidei</taxon>
        <taxon>Gymnotidae</taxon>
        <taxon>Electrophorus</taxon>
    </lineage>
</organism>
<comment type="subcellular location">
    <subcellularLocation>
        <location evidence="1 7">Nucleus</location>
        <location evidence="1 7">Nucleolus</location>
    </subcellularLocation>
</comment>
<comment type="subunit">
    <text evidence="6">Interacts with LYAR and RPL23A. Interacts with the nuclear importin-beta receptor and, at a lower extent, with importin-alpha.</text>
</comment>
<feature type="region of interest" description="Disordered" evidence="8">
    <location>
        <begin position="457"/>
        <end position="476"/>
    </location>
</feature>
<protein>
    <recommendedName>
        <fullName evidence="7">Nucleolar GTP-binding protein 2</fullName>
    </recommendedName>
</protein>
<dbReference type="GO" id="GO:0005525">
    <property type="term" value="F:GTP binding"/>
    <property type="evidence" value="ECO:0007669"/>
    <property type="project" value="UniProtKB-KW"/>
</dbReference>
<feature type="domain" description="CP-type G" evidence="9">
    <location>
        <begin position="195"/>
        <end position="356"/>
    </location>
</feature>
<dbReference type="Ensembl" id="ENSEEET00000015034.2">
    <property type="protein sequence ID" value="ENSEEEP00000014857.2"/>
    <property type="gene ID" value="ENSEEEG00000006870.2"/>
</dbReference>
<feature type="compositionally biased region" description="Basic and acidic residues" evidence="8">
    <location>
        <begin position="536"/>
        <end position="564"/>
    </location>
</feature>
<dbReference type="FunFam" id="1.10.1580.10:FF:000001">
    <property type="entry name" value="Nucleolar GTP-binding protein 2"/>
    <property type="match status" value="1"/>
</dbReference>
<dbReference type="PANTHER" id="PTHR11089">
    <property type="entry name" value="GTP-BINDING PROTEIN-RELATED"/>
    <property type="match status" value="1"/>
</dbReference>
<accession>A0A4W4ESJ8</accession>